<dbReference type="EMBL" id="BRPK01000010">
    <property type="protein sequence ID" value="GLB41903.1"/>
    <property type="molecule type" value="Genomic_DNA"/>
</dbReference>
<sequence>MQRATSASSFNLAPWSAFQLAQIRGPFVDRPWVVIDSIPLWRRVPMLWLCWTSTDSGKRVLARGKLS</sequence>
<gene>
    <name evidence="1" type="ORF">LshimejAT787_1005030</name>
</gene>
<organism evidence="1 2">
    <name type="scientific">Lyophyllum shimeji</name>
    <name type="common">Hon-shimeji</name>
    <name type="synonym">Tricholoma shimeji</name>
    <dbReference type="NCBI Taxonomy" id="47721"/>
    <lineage>
        <taxon>Eukaryota</taxon>
        <taxon>Fungi</taxon>
        <taxon>Dikarya</taxon>
        <taxon>Basidiomycota</taxon>
        <taxon>Agaricomycotina</taxon>
        <taxon>Agaricomycetes</taxon>
        <taxon>Agaricomycetidae</taxon>
        <taxon>Agaricales</taxon>
        <taxon>Tricholomatineae</taxon>
        <taxon>Lyophyllaceae</taxon>
        <taxon>Lyophyllum</taxon>
    </lineage>
</organism>
<dbReference type="Proteomes" id="UP001063166">
    <property type="component" value="Unassembled WGS sequence"/>
</dbReference>
<proteinExistence type="predicted"/>
<keyword evidence="2" id="KW-1185">Reference proteome</keyword>
<dbReference type="AlphaFoldDB" id="A0A9P3UQQ7"/>
<comment type="caution">
    <text evidence="1">The sequence shown here is derived from an EMBL/GenBank/DDBJ whole genome shotgun (WGS) entry which is preliminary data.</text>
</comment>
<protein>
    <submittedName>
        <fullName evidence="1">Uncharacterized protein</fullName>
    </submittedName>
</protein>
<evidence type="ECO:0000313" key="1">
    <source>
        <dbReference type="EMBL" id="GLB41903.1"/>
    </source>
</evidence>
<evidence type="ECO:0000313" key="2">
    <source>
        <dbReference type="Proteomes" id="UP001063166"/>
    </source>
</evidence>
<name>A0A9P3UQQ7_LYOSH</name>
<reference evidence="1" key="1">
    <citation type="submission" date="2022-07" db="EMBL/GenBank/DDBJ databases">
        <title>The genome of Lyophyllum shimeji provides insight into the initial evolution of ectomycorrhizal fungal genome.</title>
        <authorList>
            <person name="Kobayashi Y."/>
            <person name="Shibata T."/>
            <person name="Hirakawa H."/>
            <person name="Shigenobu S."/>
            <person name="Nishiyama T."/>
            <person name="Yamada A."/>
            <person name="Hasebe M."/>
            <person name="Kawaguchi M."/>
        </authorList>
    </citation>
    <scope>NUCLEOTIDE SEQUENCE</scope>
    <source>
        <strain evidence="1">AT787</strain>
    </source>
</reference>
<accession>A0A9P3UQQ7</accession>